<accession>A0A0P1H8C1</accession>
<name>A0A0P1H8C1_9RHOB</name>
<gene>
    <name evidence="4" type="primary">immR</name>
    <name evidence="5" type="ORF">K3718_06275</name>
    <name evidence="4" type="ORF">PHA8399_01720</name>
</gene>
<proteinExistence type="predicted"/>
<sequence>MTEQTTDWYGPDAATFGDRVAAAREAAGMTQGQLARRLGIKKSTLSAWERDLAEPRANKLTMLAGVLNVSMSWLLTGEGEGMSEPAPLELEAGDFTSILNELRDLRSEMRQNAERAARLEKKLRTLLQVNDGQTTEVA</sequence>
<dbReference type="RefSeq" id="WP_058285737.1">
    <property type="nucleotide sequence ID" value="NZ_CP041159.1"/>
</dbReference>
<feature type="domain" description="HTH cro/C1-type" evidence="3">
    <location>
        <begin position="20"/>
        <end position="74"/>
    </location>
</feature>
<dbReference type="EMBL" id="CP081051">
    <property type="protein sequence ID" value="UWQ42692.1"/>
    <property type="molecule type" value="Genomic_DNA"/>
</dbReference>
<organism evidence="4 6">
    <name type="scientific">Leisingera aquaemixtae</name>
    <dbReference type="NCBI Taxonomy" id="1396826"/>
    <lineage>
        <taxon>Bacteria</taxon>
        <taxon>Pseudomonadati</taxon>
        <taxon>Pseudomonadota</taxon>
        <taxon>Alphaproteobacteria</taxon>
        <taxon>Rhodobacterales</taxon>
        <taxon>Roseobacteraceae</taxon>
        <taxon>Leisingera</taxon>
    </lineage>
</organism>
<dbReference type="Pfam" id="PF01381">
    <property type="entry name" value="HTH_3"/>
    <property type="match status" value="1"/>
</dbReference>
<dbReference type="STRING" id="1396826.PHA8399_01720"/>
<evidence type="ECO:0000313" key="4">
    <source>
        <dbReference type="EMBL" id="CUH99598.1"/>
    </source>
</evidence>
<dbReference type="Proteomes" id="UP000051326">
    <property type="component" value="Unassembled WGS sequence"/>
</dbReference>
<evidence type="ECO:0000313" key="5">
    <source>
        <dbReference type="EMBL" id="UWQ42692.1"/>
    </source>
</evidence>
<evidence type="ECO:0000313" key="6">
    <source>
        <dbReference type="Proteomes" id="UP000051326"/>
    </source>
</evidence>
<dbReference type="AlphaFoldDB" id="A0A0P1H8C1"/>
<evidence type="ECO:0000256" key="2">
    <source>
        <dbReference type="SAM" id="Coils"/>
    </source>
</evidence>
<dbReference type="EMBL" id="CYSR01000021">
    <property type="protein sequence ID" value="CUH99598.1"/>
    <property type="molecule type" value="Genomic_DNA"/>
</dbReference>
<evidence type="ECO:0000313" key="7">
    <source>
        <dbReference type="Proteomes" id="UP001058514"/>
    </source>
</evidence>
<feature type="coiled-coil region" evidence="2">
    <location>
        <begin position="99"/>
        <end position="129"/>
    </location>
</feature>
<dbReference type="InterPro" id="IPR010982">
    <property type="entry name" value="Lambda_DNA-bd_dom_sf"/>
</dbReference>
<reference evidence="4 6" key="1">
    <citation type="submission" date="2015-09" db="EMBL/GenBank/DDBJ databases">
        <authorList>
            <consortium name="Swine Surveillance"/>
        </authorList>
    </citation>
    <scope>NUCLEOTIDE SEQUENCE [LARGE SCALE GENOMIC DNA]</scope>
    <source>
        <strain evidence="4 6">CECT 8399</strain>
    </source>
</reference>
<dbReference type="PANTHER" id="PTHR46558:SF13">
    <property type="entry name" value="HTH-TYPE TRANSCRIPTIONAL REGULATOR IMMR"/>
    <property type="match status" value="1"/>
</dbReference>
<dbReference type="PROSITE" id="PS50943">
    <property type="entry name" value="HTH_CROC1"/>
    <property type="match status" value="1"/>
</dbReference>
<keyword evidence="7" id="KW-1185">Reference proteome</keyword>
<dbReference type="SMART" id="SM00530">
    <property type="entry name" value="HTH_XRE"/>
    <property type="match status" value="1"/>
</dbReference>
<protein>
    <submittedName>
        <fullName evidence="4">HTH-type transcriptional regulator ImmR</fullName>
    </submittedName>
    <submittedName>
        <fullName evidence="5">Helix-turn-helix domain-containing protein</fullName>
    </submittedName>
</protein>
<dbReference type="Proteomes" id="UP001058514">
    <property type="component" value="Chromosome"/>
</dbReference>
<dbReference type="InterPro" id="IPR001387">
    <property type="entry name" value="Cro/C1-type_HTH"/>
</dbReference>
<evidence type="ECO:0000259" key="3">
    <source>
        <dbReference type="PROSITE" id="PS50943"/>
    </source>
</evidence>
<keyword evidence="2" id="KW-0175">Coiled coil</keyword>
<dbReference type="GO" id="GO:0003677">
    <property type="term" value="F:DNA binding"/>
    <property type="evidence" value="ECO:0007669"/>
    <property type="project" value="UniProtKB-KW"/>
</dbReference>
<keyword evidence="1" id="KW-0238">DNA-binding</keyword>
<dbReference type="PANTHER" id="PTHR46558">
    <property type="entry name" value="TRACRIPTIONAL REGULATORY PROTEIN-RELATED-RELATED"/>
    <property type="match status" value="1"/>
</dbReference>
<evidence type="ECO:0000256" key="1">
    <source>
        <dbReference type="ARBA" id="ARBA00023125"/>
    </source>
</evidence>
<dbReference type="SUPFAM" id="SSF47413">
    <property type="entry name" value="lambda repressor-like DNA-binding domains"/>
    <property type="match status" value="1"/>
</dbReference>
<dbReference type="Gene3D" id="1.10.260.40">
    <property type="entry name" value="lambda repressor-like DNA-binding domains"/>
    <property type="match status" value="1"/>
</dbReference>
<reference evidence="5" key="2">
    <citation type="submission" date="2021-08" db="EMBL/GenBank/DDBJ databases">
        <authorList>
            <person name="Nwanade C."/>
            <person name="Wang M."/>
            <person name="Masoudi A."/>
            <person name="Yu Z."/>
            <person name="Liu J."/>
        </authorList>
    </citation>
    <scope>NUCLEOTIDE SEQUENCE</scope>
    <source>
        <strain evidence="5">S166</strain>
    </source>
</reference>
<dbReference type="CDD" id="cd00093">
    <property type="entry name" value="HTH_XRE"/>
    <property type="match status" value="1"/>
</dbReference>